<dbReference type="Pfam" id="PF04248">
    <property type="entry name" value="NTP_transf_9"/>
    <property type="match status" value="1"/>
</dbReference>
<keyword evidence="3" id="KW-1185">Reference proteome</keyword>
<name>A0A1I5ULW6_9ACTN</name>
<organism evidence="2 3">
    <name type="scientific">Geodermatophilus dictyosporus</name>
    <dbReference type="NCBI Taxonomy" id="1523247"/>
    <lineage>
        <taxon>Bacteria</taxon>
        <taxon>Bacillati</taxon>
        <taxon>Actinomycetota</taxon>
        <taxon>Actinomycetes</taxon>
        <taxon>Geodermatophilales</taxon>
        <taxon>Geodermatophilaceae</taxon>
        <taxon>Geodermatophilus</taxon>
    </lineage>
</organism>
<protein>
    <submittedName>
        <fullName evidence="2">Uncharacterized conserved protein, DUF427 family</fullName>
    </submittedName>
</protein>
<feature type="domain" description="DUF427" evidence="1">
    <location>
        <begin position="142"/>
        <end position="231"/>
    </location>
</feature>
<dbReference type="InterPro" id="IPR007361">
    <property type="entry name" value="DUF427"/>
</dbReference>
<dbReference type="OrthoDB" id="285364at2"/>
<evidence type="ECO:0000313" key="2">
    <source>
        <dbReference type="EMBL" id="SFP96245.1"/>
    </source>
</evidence>
<evidence type="ECO:0000313" key="3">
    <source>
        <dbReference type="Proteomes" id="UP000198857"/>
    </source>
</evidence>
<accession>A0A1I5ULW6</accession>
<dbReference type="PANTHER" id="PTHR34310:SF9">
    <property type="entry name" value="BLR5716 PROTEIN"/>
    <property type="match status" value="1"/>
</dbReference>
<dbReference type="Proteomes" id="UP000198857">
    <property type="component" value="Unassembled WGS sequence"/>
</dbReference>
<reference evidence="3" key="1">
    <citation type="submission" date="2016-10" db="EMBL/GenBank/DDBJ databases">
        <authorList>
            <person name="Varghese N."/>
            <person name="Submissions S."/>
        </authorList>
    </citation>
    <scope>NUCLEOTIDE SEQUENCE [LARGE SCALE GENOMIC DNA]</scope>
    <source>
        <strain evidence="3">DSM 44208</strain>
    </source>
</reference>
<gene>
    <name evidence="2" type="ORF">SAMN05660464_0310</name>
</gene>
<sequence>MPEHPRAIVPTGHVEPVPRRVRAVLGGVVVLDTLRARYVWEWPPYPQYVVPLDDVAPGVLADEGEVAGTPVGTAARHGLRAGGLERPGAALVHTGDRVPELAGHVRLDWAALDAWFEEDEEVFVHPRNPYSRVDAIRSSRRVRIERDGVVLAESASPVLVFETGLPTRSYLPRTDVRWEHLTPSDTVTQCPYKGRTSGYWSAPGVDDVAWSYDFPTRELTPIAGLVAFYDEEVDVAVDGTRQERPRTHVR</sequence>
<evidence type="ECO:0000259" key="1">
    <source>
        <dbReference type="Pfam" id="PF04248"/>
    </source>
</evidence>
<dbReference type="Gene3D" id="2.170.150.40">
    <property type="entry name" value="Domain of unknown function (DUF427)"/>
    <property type="match status" value="2"/>
</dbReference>
<dbReference type="STRING" id="1523247.SAMN05660464_0310"/>
<proteinExistence type="predicted"/>
<dbReference type="AlphaFoldDB" id="A0A1I5ULW6"/>
<dbReference type="InterPro" id="IPR038694">
    <property type="entry name" value="DUF427_sf"/>
</dbReference>
<dbReference type="PANTHER" id="PTHR34310">
    <property type="entry name" value="DUF427 DOMAIN PROTEIN (AFU_ORTHOLOGUE AFUA_3G02220)"/>
    <property type="match status" value="1"/>
</dbReference>
<dbReference type="EMBL" id="FOWQ01000011">
    <property type="protein sequence ID" value="SFP96245.1"/>
    <property type="molecule type" value="Genomic_DNA"/>
</dbReference>
<dbReference type="RefSeq" id="WP_091116337.1">
    <property type="nucleotide sequence ID" value="NZ_FOWQ01000011.1"/>
</dbReference>